<feature type="region of interest" description="Disordered" evidence="1">
    <location>
        <begin position="110"/>
        <end position="132"/>
    </location>
</feature>
<evidence type="ECO:0000256" key="1">
    <source>
        <dbReference type="SAM" id="MobiDB-lite"/>
    </source>
</evidence>
<evidence type="ECO:0000313" key="3">
    <source>
        <dbReference type="Proteomes" id="UP001386955"/>
    </source>
</evidence>
<dbReference type="Proteomes" id="UP001386955">
    <property type="component" value="Unassembled WGS sequence"/>
</dbReference>
<evidence type="ECO:0000313" key="2">
    <source>
        <dbReference type="EMBL" id="KAK7391865.1"/>
    </source>
</evidence>
<name>A0AAN9SB24_PSOTE</name>
<protein>
    <submittedName>
        <fullName evidence="2">Uncharacterized protein</fullName>
    </submittedName>
</protein>
<reference evidence="2 3" key="1">
    <citation type="submission" date="2024-01" db="EMBL/GenBank/DDBJ databases">
        <title>The genomes of 5 underutilized Papilionoideae crops provide insights into root nodulation and disease resistanc.</title>
        <authorList>
            <person name="Jiang F."/>
        </authorList>
    </citation>
    <scope>NUCLEOTIDE SEQUENCE [LARGE SCALE GENOMIC DNA]</scope>
    <source>
        <strain evidence="2">DUOXIRENSHENG_FW03</strain>
        <tissue evidence="2">Leaves</tissue>
    </source>
</reference>
<comment type="caution">
    <text evidence="2">The sequence shown here is derived from an EMBL/GenBank/DDBJ whole genome shotgun (WGS) entry which is preliminary data.</text>
</comment>
<gene>
    <name evidence="2" type="ORF">VNO78_20288</name>
</gene>
<dbReference type="EMBL" id="JAYMYS010000005">
    <property type="protein sequence ID" value="KAK7391865.1"/>
    <property type="molecule type" value="Genomic_DNA"/>
</dbReference>
<keyword evidence="3" id="KW-1185">Reference proteome</keyword>
<dbReference type="AlphaFoldDB" id="A0AAN9SB24"/>
<feature type="compositionally biased region" description="Basic residues" evidence="1">
    <location>
        <begin position="120"/>
        <end position="132"/>
    </location>
</feature>
<accession>A0AAN9SB24</accession>
<organism evidence="2 3">
    <name type="scientific">Psophocarpus tetragonolobus</name>
    <name type="common">Winged bean</name>
    <name type="synonym">Dolichos tetragonolobus</name>
    <dbReference type="NCBI Taxonomy" id="3891"/>
    <lineage>
        <taxon>Eukaryota</taxon>
        <taxon>Viridiplantae</taxon>
        <taxon>Streptophyta</taxon>
        <taxon>Embryophyta</taxon>
        <taxon>Tracheophyta</taxon>
        <taxon>Spermatophyta</taxon>
        <taxon>Magnoliopsida</taxon>
        <taxon>eudicotyledons</taxon>
        <taxon>Gunneridae</taxon>
        <taxon>Pentapetalae</taxon>
        <taxon>rosids</taxon>
        <taxon>fabids</taxon>
        <taxon>Fabales</taxon>
        <taxon>Fabaceae</taxon>
        <taxon>Papilionoideae</taxon>
        <taxon>50 kb inversion clade</taxon>
        <taxon>NPAAA clade</taxon>
        <taxon>indigoferoid/millettioid clade</taxon>
        <taxon>Phaseoleae</taxon>
        <taxon>Psophocarpus</taxon>
    </lineage>
</organism>
<sequence>MPCDVTLMDSHFVPNISCGHNTVFLSNQEFNMRLICLRKCKIREQWLLAFDEKRCVGSILKSAHCNLSYILTSADWGLGGEKRMMETMFSKVKGEIEVMGLTQEELERSLGRETGGIKNGHARRKSSSTRIA</sequence>
<proteinExistence type="predicted"/>